<feature type="transmembrane region" description="Helical" evidence="2">
    <location>
        <begin position="124"/>
        <end position="148"/>
    </location>
</feature>
<evidence type="ECO:0000313" key="3">
    <source>
        <dbReference type="EMBL" id="RHW33432.1"/>
    </source>
</evidence>
<comment type="caution">
    <text evidence="3">The sequence shown here is derived from an EMBL/GenBank/DDBJ whole genome shotgun (WGS) entry which is preliminary data.</text>
</comment>
<name>A0A396S4G1_9BACL</name>
<evidence type="ECO:0000313" key="4">
    <source>
        <dbReference type="Proteomes" id="UP000265692"/>
    </source>
</evidence>
<sequence>MLRLSWLISLGISLLGFLIIGQFFTIQPEDTLENTNLGFIGIILVCPFLFLSLFTTFRFFFILAGMAKNRLLKVLSFVLGLLLIGVLFYFIMDYKNGIILDGPTMELNSTFYNLPMLNEFTYTIFFNFYTFAFIHSISGLMGGIFSVLKNKKRNPSEFKLFKMDVGTLVPNHSPRPKGRHFHYGKYASSRKNAH</sequence>
<dbReference type="Proteomes" id="UP000265692">
    <property type="component" value="Unassembled WGS sequence"/>
</dbReference>
<keyword evidence="2" id="KW-0812">Transmembrane</keyword>
<keyword evidence="4" id="KW-1185">Reference proteome</keyword>
<gene>
    <name evidence="3" type="ORF">D1B33_15410</name>
</gene>
<evidence type="ECO:0000256" key="1">
    <source>
        <dbReference type="SAM" id="MobiDB-lite"/>
    </source>
</evidence>
<feature type="compositionally biased region" description="Basic residues" evidence="1">
    <location>
        <begin position="174"/>
        <end position="183"/>
    </location>
</feature>
<organism evidence="3 4">
    <name type="scientific">Ureibacillus yapensis</name>
    <dbReference type="NCBI Taxonomy" id="2304605"/>
    <lineage>
        <taxon>Bacteria</taxon>
        <taxon>Bacillati</taxon>
        <taxon>Bacillota</taxon>
        <taxon>Bacilli</taxon>
        <taxon>Bacillales</taxon>
        <taxon>Caryophanaceae</taxon>
        <taxon>Ureibacillus</taxon>
    </lineage>
</organism>
<keyword evidence="2" id="KW-0472">Membrane</keyword>
<protein>
    <submittedName>
        <fullName evidence="3">Nucleoside-diphosphate sugar epimerase</fullName>
    </submittedName>
</protein>
<reference evidence="3 4" key="1">
    <citation type="submission" date="2018-08" db="EMBL/GenBank/DDBJ databases">
        <title>Lysinibacillus sp. YLB-03 draft genome sequence.</title>
        <authorList>
            <person name="Yu L."/>
        </authorList>
    </citation>
    <scope>NUCLEOTIDE SEQUENCE [LARGE SCALE GENOMIC DNA]</scope>
    <source>
        <strain evidence="3 4">YLB-03</strain>
    </source>
</reference>
<feature type="transmembrane region" description="Helical" evidence="2">
    <location>
        <begin position="38"/>
        <end position="64"/>
    </location>
</feature>
<keyword evidence="2" id="KW-1133">Transmembrane helix</keyword>
<evidence type="ECO:0000256" key="2">
    <source>
        <dbReference type="SAM" id="Phobius"/>
    </source>
</evidence>
<accession>A0A396S4G1</accession>
<feature type="transmembrane region" description="Helical" evidence="2">
    <location>
        <begin position="7"/>
        <end position="26"/>
    </location>
</feature>
<proteinExistence type="predicted"/>
<dbReference type="AlphaFoldDB" id="A0A396S4G1"/>
<dbReference type="EMBL" id="QWEI01000010">
    <property type="protein sequence ID" value="RHW33432.1"/>
    <property type="molecule type" value="Genomic_DNA"/>
</dbReference>
<feature type="transmembrane region" description="Helical" evidence="2">
    <location>
        <begin position="71"/>
        <end position="92"/>
    </location>
</feature>
<feature type="region of interest" description="Disordered" evidence="1">
    <location>
        <begin position="171"/>
        <end position="194"/>
    </location>
</feature>